<name>A0AAV3U566_9ALTE</name>
<protein>
    <recommendedName>
        <fullName evidence="3">XRE family transcriptional regulator</fullName>
    </recommendedName>
</protein>
<dbReference type="EMBL" id="BAABLX010000027">
    <property type="protein sequence ID" value="GAA4947869.1"/>
    <property type="molecule type" value="Genomic_DNA"/>
</dbReference>
<comment type="caution">
    <text evidence="1">The sequence shown here is derived from an EMBL/GenBank/DDBJ whole genome shotgun (WGS) entry which is preliminary data.</text>
</comment>
<evidence type="ECO:0000313" key="2">
    <source>
        <dbReference type="Proteomes" id="UP001409585"/>
    </source>
</evidence>
<accession>A0AAV3U566</accession>
<dbReference type="Proteomes" id="UP001409585">
    <property type="component" value="Unassembled WGS sequence"/>
</dbReference>
<evidence type="ECO:0008006" key="3">
    <source>
        <dbReference type="Google" id="ProtNLM"/>
    </source>
</evidence>
<organism evidence="1 2">
    <name type="scientific">Halioxenophilus aromaticivorans</name>
    <dbReference type="NCBI Taxonomy" id="1306992"/>
    <lineage>
        <taxon>Bacteria</taxon>
        <taxon>Pseudomonadati</taxon>
        <taxon>Pseudomonadota</taxon>
        <taxon>Gammaproteobacteria</taxon>
        <taxon>Alteromonadales</taxon>
        <taxon>Alteromonadaceae</taxon>
        <taxon>Halioxenophilus</taxon>
    </lineage>
</organism>
<sequence length="64" mass="7468">MIHHYKLSKLDKKSIIKLKGLLAFALDVEPLFVARMKTKYSQITIDKIMKEDSGNYRQNNNIQS</sequence>
<keyword evidence="2" id="KW-1185">Reference proteome</keyword>
<proteinExistence type="predicted"/>
<gene>
    <name evidence="1" type="ORF">GCM10025791_29650</name>
</gene>
<dbReference type="AlphaFoldDB" id="A0AAV3U566"/>
<reference evidence="2" key="1">
    <citation type="journal article" date="2019" name="Int. J. Syst. Evol. Microbiol.">
        <title>The Global Catalogue of Microorganisms (GCM) 10K type strain sequencing project: providing services to taxonomists for standard genome sequencing and annotation.</title>
        <authorList>
            <consortium name="The Broad Institute Genomics Platform"/>
            <consortium name="The Broad Institute Genome Sequencing Center for Infectious Disease"/>
            <person name="Wu L."/>
            <person name="Ma J."/>
        </authorList>
    </citation>
    <scope>NUCLEOTIDE SEQUENCE [LARGE SCALE GENOMIC DNA]</scope>
    <source>
        <strain evidence="2">JCM 19134</strain>
    </source>
</reference>
<evidence type="ECO:0000313" key="1">
    <source>
        <dbReference type="EMBL" id="GAA4947869.1"/>
    </source>
</evidence>